<evidence type="ECO:0008006" key="3">
    <source>
        <dbReference type="Google" id="ProtNLM"/>
    </source>
</evidence>
<accession>A0A0S1MIL5</accession>
<feature type="signal peptide" evidence="1">
    <location>
        <begin position="1"/>
        <end position="23"/>
    </location>
</feature>
<protein>
    <recommendedName>
        <fullName evidence="3">Secreted protein</fullName>
    </recommendedName>
</protein>
<organism evidence="2">
    <name type="scientific">Phakopsora pachyrhizi</name>
    <name type="common">Asian soybean rust disease fungus</name>
    <dbReference type="NCBI Taxonomy" id="170000"/>
    <lineage>
        <taxon>Eukaryota</taxon>
        <taxon>Fungi</taxon>
        <taxon>Dikarya</taxon>
        <taxon>Basidiomycota</taxon>
        <taxon>Pucciniomycotina</taxon>
        <taxon>Pucciniomycetes</taxon>
        <taxon>Pucciniales</taxon>
        <taxon>Phakopsoraceae</taxon>
        <taxon>Phakopsora</taxon>
    </lineage>
</organism>
<proteinExistence type="evidence at transcript level"/>
<keyword evidence="1" id="KW-0732">Signal</keyword>
<dbReference type="EMBL" id="KT246615">
    <property type="protein sequence ID" value="ALL40706.1"/>
    <property type="molecule type" value="mRNA"/>
</dbReference>
<evidence type="ECO:0000313" key="2">
    <source>
        <dbReference type="EMBL" id="ALL40706.1"/>
    </source>
</evidence>
<evidence type="ECO:0000256" key="1">
    <source>
        <dbReference type="SAM" id="SignalP"/>
    </source>
</evidence>
<dbReference type="AlphaFoldDB" id="A0A0S1MIL5"/>
<name>A0A0S1MIL5_PHAPC</name>
<feature type="chain" id="PRO_5006588930" description="Secreted protein" evidence="1">
    <location>
        <begin position="24"/>
        <end position="62"/>
    </location>
</feature>
<sequence>MGSAILVVLQVLVLAALVATTKTHLIIPPPALRLLDSPSGVLPRVEQQDLLVATSLVTSVAF</sequence>
<reference evidence="2" key="1">
    <citation type="submission" date="2015-07" db="EMBL/GenBank/DDBJ databases">
        <title>Elucidating the P. pachyrhizi secretome and potential effectors.</title>
        <authorList>
            <person name="de Carvalho M.C.C.G."/>
            <person name="Nascimento L.C."/>
            <person name="Darben L.M."/>
            <person name="Polizel-Podanosqui A.M."/>
            <person name="Lopes-Caitar V.S."/>
            <person name="Rocha C.S."/>
            <person name="Qi M."/>
            <person name="Carazolle M."/>
            <person name="Kuwahara M.K."/>
            <person name="Pereira G.A.G."/>
            <person name="Abdelnoor R.V."/>
            <person name="Whitham S.A."/>
            <person name="Marcelino-Guimaraes F.C."/>
        </authorList>
    </citation>
    <scope>NUCLEOTIDE SEQUENCE</scope>
</reference>